<gene>
    <name evidence="3" type="ORF">BCR34DRAFT_622840</name>
</gene>
<dbReference type="InterPro" id="IPR004045">
    <property type="entry name" value="Glutathione_S-Trfase_N"/>
</dbReference>
<dbReference type="EMBL" id="MCFA01000024">
    <property type="protein sequence ID" value="ORY15638.1"/>
    <property type="molecule type" value="Genomic_DNA"/>
</dbReference>
<evidence type="ECO:0000259" key="2">
    <source>
        <dbReference type="PROSITE" id="PS50405"/>
    </source>
</evidence>
<dbReference type="PROSITE" id="PS50405">
    <property type="entry name" value="GST_CTER"/>
    <property type="match status" value="1"/>
</dbReference>
<dbReference type="InterPro" id="IPR050213">
    <property type="entry name" value="GST_superfamily"/>
</dbReference>
<dbReference type="OrthoDB" id="414243at2759"/>
<dbReference type="PANTHER" id="PTHR11571">
    <property type="entry name" value="GLUTATHIONE S-TRANSFERASE"/>
    <property type="match status" value="1"/>
</dbReference>
<dbReference type="PANTHER" id="PTHR11571:SF150">
    <property type="entry name" value="GLUTATHIONE S-TRANSFERASE"/>
    <property type="match status" value="1"/>
</dbReference>
<dbReference type="InterPro" id="IPR010987">
    <property type="entry name" value="Glutathione-S-Trfase_C-like"/>
</dbReference>
<keyword evidence="3" id="KW-0808">Transferase</keyword>
<dbReference type="Gene3D" id="3.40.30.10">
    <property type="entry name" value="Glutaredoxin"/>
    <property type="match status" value="1"/>
</dbReference>
<dbReference type="PROSITE" id="PS50404">
    <property type="entry name" value="GST_NTER"/>
    <property type="match status" value="1"/>
</dbReference>
<proteinExistence type="predicted"/>
<dbReference type="Pfam" id="PF14497">
    <property type="entry name" value="GST_C_3"/>
    <property type="match status" value="1"/>
</dbReference>
<dbReference type="Proteomes" id="UP000193144">
    <property type="component" value="Unassembled WGS sequence"/>
</dbReference>
<dbReference type="GO" id="GO:0006749">
    <property type="term" value="P:glutathione metabolic process"/>
    <property type="evidence" value="ECO:0007669"/>
    <property type="project" value="TreeGrafter"/>
</dbReference>
<reference evidence="3 4" key="1">
    <citation type="submission" date="2016-07" db="EMBL/GenBank/DDBJ databases">
        <title>Pervasive Adenine N6-methylation of Active Genes in Fungi.</title>
        <authorList>
            <consortium name="DOE Joint Genome Institute"/>
            <person name="Mondo S.J."/>
            <person name="Dannebaum R.O."/>
            <person name="Kuo R.C."/>
            <person name="Labutti K."/>
            <person name="Haridas S."/>
            <person name="Kuo A."/>
            <person name="Salamov A."/>
            <person name="Ahrendt S.R."/>
            <person name="Lipzen A."/>
            <person name="Sullivan W."/>
            <person name="Andreopoulos W.B."/>
            <person name="Clum A."/>
            <person name="Lindquist E."/>
            <person name="Daum C."/>
            <person name="Ramamoorthy G.K."/>
            <person name="Gryganskyi A."/>
            <person name="Culley D."/>
            <person name="Magnuson J.K."/>
            <person name="James T.Y."/>
            <person name="O'Malley M.A."/>
            <person name="Stajich J.E."/>
            <person name="Spatafora J.W."/>
            <person name="Visel A."/>
            <person name="Grigoriev I.V."/>
        </authorList>
    </citation>
    <scope>NUCLEOTIDE SEQUENCE [LARGE SCALE GENOMIC DNA]</scope>
    <source>
        <strain evidence="3 4">CBS 115471</strain>
    </source>
</reference>
<evidence type="ECO:0000259" key="1">
    <source>
        <dbReference type="PROSITE" id="PS50404"/>
    </source>
</evidence>
<dbReference type="SUPFAM" id="SSF52833">
    <property type="entry name" value="Thioredoxin-like"/>
    <property type="match status" value="1"/>
</dbReference>
<name>A0A1Y1ZZJ7_9PLEO</name>
<dbReference type="InterPro" id="IPR036282">
    <property type="entry name" value="Glutathione-S-Trfase_C_sf"/>
</dbReference>
<dbReference type="STRING" id="1231657.A0A1Y1ZZJ7"/>
<feature type="domain" description="GST N-terminal" evidence="1">
    <location>
        <begin position="21"/>
        <end position="88"/>
    </location>
</feature>
<dbReference type="Gene3D" id="1.20.1050.10">
    <property type="match status" value="1"/>
</dbReference>
<sequence>MPTTHEVSKPGSNNDKIGGVPTIHYLDFRSRGRGQAIRLMWEDAEMAYEDITSLHPTANIPVVELNGKILTQSYSILRHFAQQLETYGGTKEEEKYWVDGVCDIAIDTFFSNDKENTYREHSQTTCPRFPKALETHLNSNTQSQNGPYVIGDIFTYVDMVLHQICHDEDLVQRGRKGLAAYPRLKALVDGMESRPNIKKFLQSQRYLG</sequence>
<comment type="caution">
    <text evidence="3">The sequence shown here is derived from an EMBL/GenBank/DDBJ whole genome shotgun (WGS) entry which is preliminary data.</text>
</comment>
<dbReference type="GO" id="GO:0004364">
    <property type="term" value="F:glutathione transferase activity"/>
    <property type="evidence" value="ECO:0007669"/>
    <property type="project" value="TreeGrafter"/>
</dbReference>
<dbReference type="AlphaFoldDB" id="A0A1Y1ZZJ7"/>
<keyword evidence="4" id="KW-1185">Reference proteome</keyword>
<dbReference type="SUPFAM" id="SSF47616">
    <property type="entry name" value="GST C-terminal domain-like"/>
    <property type="match status" value="1"/>
</dbReference>
<evidence type="ECO:0000313" key="4">
    <source>
        <dbReference type="Proteomes" id="UP000193144"/>
    </source>
</evidence>
<dbReference type="InterPro" id="IPR036249">
    <property type="entry name" value="Thioredoxin-like_sf"/>
</dbReference>
<organism evidence="3 4">
    <name type="scientific">Clohesyomyces aquaticus</name>
    <dbReference type="NCBI Taxonomy" id="1231657"/>
    <lineage>
        <taxon>Eukaryota</taxon>
        <taxon>Fungi</taxon>
        <taxon>Dikarya</taxon>
        <taxon>Ascomycota</taxon>
        <taxon>Pezizomycotina</taxon>
        <taxon>Dothideomycetes</taxon>
        <taxon>Pleosporomycetidae</taxon>
        <taxon>Pleosporales</taxon>
        <taxon>Lindgomycetaceae</taxon>
        <taxon>Clohesyomyces</taxon>
    </lineage>
</organism>
<protein>
    <submittedName>
        <fullName evidence="3">Glutathione S-transferase-like protein</fullName>
    </submittedName>
</protein>
<accession>A0A1Y1ZZJ7</accession>
<dbReference type="InterPro" id="IPR004046">
    <property type="entry name" value="GST_C"/>
</dbReference>
<feature type="domain" description="GST C-terminal" evidence="2">
    <location>
        <begin position="87"/>
        <end position="208"/>
    </location>
</feature>
<evidence type="ECO:0000313" key="3">
    <source>
        <dbReference type="EMBL" id="ORY15638.1"/>
    </source>
</evidence>